<name>A0A9D4KGD5_DREPO</name>
<proteinExistence type="predicted"/>
<reference evidence="1" key="2">
    <citation type="submission" date="2020-11" db="EMBL/GenBank/DDBJ databases">
        <authorList>
            <person name="McCartney M.A."/>
            <person name="Auch B."/>
            <person name="Kono T."/>
            <person name="Mallez S."/>
            <person name="Becker A."/>
            <person name="Gohl D.M."/>
            <person name="Silverstein K.A.T."/>
            <person name="Koren S."/>
            <person name="Bechman K.B."/>
            <person name="Herman A."/>
            <person name="Abrahante J.E."/>
            <person name="Garbe J."/>
        </authorList>
    </citation>
    <scope>NUCLEOTIDE SEQUENCE</scope>
    <source>
        <strain evidence="1">Duluth1</strain>
        <tissue evidence="1">Whole animal</tissue>
    </source>
</reference>
<dbReference type="EMBL" id="JAIWYP010000004">
    <property type="protein sequence ID" value="KAH3839363.1"/>
    <property type="molecule type" value="Genomic_DNA"/>
</dbReference>
<evidence type="ECO:0000313" key="1">
    <source>
        <dbReference type="EMBL" id="KAH3839363.1"/>
    </source>
</evidence>
<accession>A0A9D4KGD5</accession>
<gene>
    <name evidence="1" type="ORF">DPMN_112792</name>
</gene>
<evidence type="ECO:0000313" key="2">
    <source>
        <dbReference type="Proteomes" id="UP000828390"/>
    </source>
</evidence>
<sequence length="58" mass="6514">MQYGLGKRPQQRTCDSADTANSLVSCKKMLQPKKVHQFRPYGKSRVDVSKTAFAVKVV</sequence>
<protein>
    <submittedName>
        <fullName evidence="1">Uncharacterized protein</fullName>
    </submittedName>
</protein>
<reference evidence="1" key="1">
    <citation type="journal article" date="2019" name="bioRxiv">
        <title>The Genome of the Zebra Mussel, Dreissena polymorpha: A Resource for Invasive Species Research.</title>
        <authorList>
            <person name="McCartney M.A."/>
            <person name="Auch B."/>
            <person name="Kono T."/>
            <person name="Mallez S."/>
            <person name="Zhang Y."/>
            <person name="Obille A."/>
            <person name="Becker A."/>
            <person name="Abrahante J.E."/>
            <person name="Garbe J."/>
            <person name="Badalamenti J.P."/>
            <person name="Herman A."/>
            <person name="Mangelson H."/>
            <person name="Liachko I."/>
            <person name="Sullivan S."/>
            <person name="Sone E.D."/>
            <person name="Koren S."/>
            <person name="Silverstein K.A.T."/>
            <person name="Beckman K.B."/>
            <person name="Gohl D.M."/>
        </authorList>
    </citation>
    <scope>NUCLEOTIDE SEQUENCE</scope>
    <source>
        <strain evidence="1">Duluth1</strain>
        <tissue evidence="1">Whole animal</tissue>
    </source>
</reference>
<keyword evidence="2" id="KW-1185">Reference proteome</keyword>
<dbReference type="Proteomes" id="UP000828390">
    <property type="component" value="Unassembled WGS sequence"/>
</dbReference>
<comment type="caution">
    <text evidence="1">The sequence shown here is derived from an EMBL/GenBank/DDBJ whole genome shotgun (WGS) entry which is preliminary data.</text>
</comment>
<dbReference type="AlphaFoldDB" id="A0A9D4KGD5"/>
<organism evidence="1 2">
    <name type="scientific">Dreissena polymorpha</name>
    <name type="common">Zebra mussel</name>
    <name type="synonym">Mytilus polymorpha</name>
    <dbReference type="NCBI Taxonomy" id="45954"/>
    <lineage>
        <taxon>Eukaryota</taxon>
        <taxon>Metazoa</taxon>
        <taxon>Spiralia</taxon>
        <taxon>Lophotrochozoa</taxon>
        <taxon>Mollusca</taxon>
        <taxon>Bivalvia</taxon>
        <taxon>Autobranchia</taxon>
        <taxon>Heteroconchia</taxon>
        <taxon>Euheterodonta</taxon>
        <taxon>Imparidentia</taxon>
        <taxon>Neoheterodontei</taxon>
        <taxon>Myida</taxon>
        <taxon>Dreissenoidea</taxon>
        <taxon>Dreissenidae</taxon>
        <taxon>Dreissena</taxon>
    </lineage>
</organism>